<comment type="caution">
    <text evidence="1">The sequence shown here is derived from an EMBL/GenBank/DDBJ whole genome shotgun (WGS) entry which is preliminary data.</text>
</comment>
<dbReference type="AlphaFoldDB" id="A0A9N8MDU3"/>
<gene>
    <name evidence="1" type="ORF">CHRY9390_00650</name>
</gene>
<evidence type="ECO:0000313" key="1">
    <source>
        <dbReference type="EMBL" id="CAD7800579.1"/>
    </source>
</evidence>
<keyword evidence="2" id="KW-1185">Reference proteome</keyword>
<dbReference type="Proteomes" id="UP000662618">
    <property type="component" value="Unassembled WGS sequence"/>
</dbReference>
<dbReference type="EMBL" id="CAJIMS010000001">
    <property type="protein sequence ID" value="CAD7800579.1"/>
    <property type="molecule type" value="Genomic_DNA"/>
</dbReference>
<reference evidence="1" key="1">
    <citation type="submission" date="2020-12" db="EMBL/GenBank/DDBJ databases">
        <authorList>
            <person name="Rodrigo-Torres L."/>
            <person name="Arahal R. D."/>
            <person name="Lucena T."/>
        </authorList>
    </citation>
    <scope>NUCLEOTIDE SEQUENCE</scope>
    <source>
        <strain evidence="1">CECT 9390</strain>
    </source>
</reference>
<name>A0A9N8MDU3_9FLAO</name>
<proteinExistence type="predicted"/>
<evidence type="ECO:0000313" key="2">
    <source>
        <dbReference type="Proteomes" id="UP000662618"/>
    </source>
</evidence>
<protein>
    <submittedName>
        <fullName evidence="1">Uncharacterized protein</fullName>
    </submittedName>
</protein>
<accession>A0A9N8MDU3</accession>
<organism evidence="1 2">
    <name type="scientific">Chryseobacterium aquaeductus</name>
    <dbReference type="NCBI Taxonomy" id="2675056"/>
    <lineage>
        <taxon>Bacteria</taxon>
        <taxon>Pseudomonadati</taxon>
        <taxon>Bacteroidota</taxon>
        <taxon>Flavobacteriia</taxon>
        <taxon>Flavobacteriales</taxon>
        <taxon>Weeksellaceae</taxon>
        <taxon>Chryseobacterium group</taxon>
        <taxon>Chryseobacterium</taxon>
    </lineage>
</organism>
<sequence length="69" mass="8127">MKILSIVPELNSSRYGYRTEPKKKFLLWLIFFLEDDYFTNFKGYFTFLKSSILAFRDPTANSAFKSNGI</sequence>